<dbReference type="InterPro" id="IPR004827">
    <property type="entry name" value="bZIP"/>
</dbReference>
<dbReference type="EMBL" id="MU006220">
    <property type="protein sequence ID" value="KAF2830125.1"/>
    <property type="molecule type" value="Genomic_DNA"/>
</dbReference>
<dbReference type="InterPro" id="IPR046347">
    <property type="entry name" value="bZIP_sf"/>
</dbReference>
<dbReference type="AlphaFoldDB" id="A0A6A7AC05"/>
<dbReference type="GO" id="GO:0000976">
    <property type="term" value="F:transcription cis-regulatory region binding"/>
    <property type="evidence" value="ECO:0007669"/>
    <property type="project" value="InterPro"/>
</dbReference>
<name>A0A6A7AC05_9PLEO</name>
<dbReference type="InterPro" id="IPR050936">
    <property type="entry name" value="AP-1-like"/>
</dbReference>
<protein>
    <recommendedName>
        <fullName evidence="4">BZIP domain-containing protein</fullName>
    </recommendedName>
</protein>
<dbReference type="PANTHER" id="PTHR40621">
    <property type="entry name" value="TRANSCRIPTION FACTOR KAPC-RELATED"/>
    <property type="match status" value="1"/>
</dbReference>
<keyword evidence="2" id="KW-0539">Nucleus</keyword>
<dbReference type="OrthoDB" id="2590011at2759"/>
<proteinExistence type="predicted"/>
<dbReference type="GO" id="GO:0090575">
    <property type="term" value="C:RNA polymerase II transcription regulator complex"/>
    <property type="evidence" value="ECO:0007669"/>
    <property type="project" value="TreeGrafter"/>
</dbReference>
<gene>
    <name evidence="5" type="ORF">CC86DRAFT_367994</name>
</gene>
<dbReference type="CDD" id="cd14688">
    <property type="entry name" value="bZIP_YAP"/>
    <property type="match status" value="1"/>
</dbReference>
<accession>A0A6A7AC05</accession>
<keyword evidence="6" id="KW-1185">Reference proteome</keyword>
<comment type="subcellular location">
    <subcellularLocation>
        <location evidence="1">Nucleus</location>
    </subcellularLocation>
</comment>
<evidence type="ECO:0000256" key="3">
    <source>
        <dbReference type="SAM" id="MobiDB-lite"/>
    </source>
</evidence>
<dbReference type="Gene3D" id="1.20.5.170">
    <property type="match status" value="1"/>
</dbReference>
<evidence type="ECO:0000313" key="5">
    <source>
        <dbReference type="EMBL" id="KAF2830125.1"/>
    </source>
</evidence>
<evidence type="ECO:0000256" key="1">
    <source>
        <dbReference type="ARBA" id="ARBA00004123"/>
    </source>
</evidence>
<dbReference type="Pfam" id="PF00170">
    <property type="entry name" value="bZIP_1"/>
    <property type="match status" value="1"/>
</dbReference>
<feature type="domain" description="BZIP" evidence="4">
    <location>
        <begin position="12"/>
        <end position="76"/>
    </location>
</feature>
<evidence type="ECO:0000259" key="4">
    <source>
        <dbReference type="SMART" id="SM00338"/>
    </source>
</evidence>
<feature type="region of interest" description="Disordered" evidence="3">
    <location>
        <begin position="1"/>
        <end position="34"/>
    </location>
</feature>
<dbReference type="SUPFAM" id="SSF57959">
    <property type="entry name" value="Leucine zipper domain"/>
    <property type="match status" value="1"/>
</dbReference>
<evidence type="ECO:0000256" key="2">
    <source>
        <dbReference type="ARBA" id="ARBA00023242"/>
    </source>
</evidence>
<evidence type="ECO:0000313" key="6">
    <source>
        <dbReference type="Proteomes" id="UP000799424"/>
    </source>
</evidence>
<organism evidence="5 6">
    <name type="scientific">Ophiobolus disseminans</name>
    <dbReference type="NCBI Taxonomy" id="1469910"/>
    <lineage>
        <taxon>Eukaryota</taxon>
        <taxon>Fungi</taxon>
        <taxon>Dikarya</taxon>
        <taxon>Ascomycota</taxon>
        <taxon>Pezizomycotina</taxon>
        <taxon>Dothideomycetes</taxon>
        <taxon>Pleosporomycetidae</taxon>
        <taxon>Pleosporales</taxon>
        <taxon>Pleosporineae</taxon>
        <taxon>Phaeosphaeriaceae</taxon>
        <taxon>Ophiobolus</taxon>
    </lineage>
</organism>
<sequence length="130" mass="14829">MSSEATKSAEKEKDAAYLKRREQVRKAQRTHRQRKENYIKALEDQLFQMRARERDILKENEALTSEVTQLRTLVGRNEPQEQWSAGDAWSSAAADTDLTMCDSVMYADAGWQAVLADLESCAGIWDGCRN</sequence>
<dbReference type="GO" id="GO:0001228">
    <property type="term" value="F:DNA-binding transcription activator activity, RNA polymerase II-specific"/>
    <property type="evidence" value="ECO:0007669"/>
    <property type="project" value="TreeGrafter"/>
</dbReference>
<feature type="compositionally biased region" description="Basic and acidic residues" evidence="3">
    <location>
        <begin position="7"/>
        <end position="25"/>
    </location>
</feature>
<reference evidence="5" key="1">
    <citation type="journal article" date="2020" name="Stud. Mycol.">
        <title>101 Dothideomycetes genomes: a test case for predicting lifestyles and emergence of pathogens.</title>
        <authorList>
            <person name="Haridas S."/>
            <person name="Albert R."/>
            <person name="Binder M."/>
            <person name="Bloem J."/>
            <person name="Labutti K."/>
            <person name="Salamov A."/>
            <person name="Andreopoulos B."/>
            <person name="Baker S."/>
            <person name="Barry K."/>
            <person name="Bills G."/>
            <person name="Bluhm B."/>
            <person name="Cannon C."/>
            <person name="Castanera R."/>
            <person name="Culley D."/>
            <person name="Daum C."/>
            <person name="Ezra D."/>
            <person name="Gonzalez J."/>
            <person name="Henrissat B."/>
            <person name="Kuo A."/>
            <person name="Liang C."/>
            <person name="Lipzen A."/>
            <person name="Lutzoni F."/>
            <person name="Magnuson J."/>
            <person name="Mondo S."/>
            <person name="Nolan M."/>
            <person name="Ohm R."/>
            <person name="Pangilinan J."/>
            <person name="Park H.-J."/>
            <person name="Ramirez L."/>
            <person name="Alfaro M."/>
            <person name="Sun H."/>
            <person name="Tritt A."/>
            <person name="Yoshinaga Y."/>
            <person name="Zwiers L.-H."/>
            <person name="Turgeon B."/>
            <person name="Goodwin S."/>
            <person name="Spatafora J."/>
            <person name="Crous P."/>
            <person name="Grigoriev I."/>
        </authorList>
    </citation>
    <scope>NUCLEOTIDE SEQUENCE</scope>
    <source>
        <strain evidence="5">CBS 113818</strain>
    </source>
</reference>
<dbReference type="Proteomes" id="UP000799424">
    <property type="component" value="Unassembled WGS sequence"/>
</dbReference>
<dbReference type="SMART" id="SM00338">
    <property type="entry name" value="BRLZ"/>
    <property type="match status" value="1"/>
</dbReference>
<dbReference type="PANTHER" id="PTHR40621:SF6">
    <property type="entry name" value="AP-1-LIKE TRANSCRIPTION FACTOR YAP1-RELATED"/>
    <property type="match status" value="1"/>
</dbReference>